<feature type="domain" description="G-protein coupled receptors family 1 profile" evidence="6">
    <location>
        <begin position="1"/>
        <end position="156"/>
    </location>
</feature>
<evidence type="ECO:0000313" key="7">
    <source>
        <dbReference type="EMBL" id="EFO19188.1"/>
    </source>
</evidence>
<keyword evidence="2 5" id="KW-0812">Transmembrane</keyword>
<dbReference type="InParanoid" id="A0A1S0TTF8"/>
<dbReference type="PANTHER" id="PTHR46561">
    <property type="entry name" value="SERPENTINE RECEPTOR, CLASS AB (CLASS A-LIKE)-RELATED"/>
    <property type="match status" value="1"/>
</dbReference>
<feature type="transmembrane region" description="Helical" evidence="5">
    <location>
        <begin position="186"/>
        <end position="205"/>
    </location>
</feature>
<gene>
    <name evidence="7" type="ORF">LOAG_09306</name>
</gene>
<dbReference type="OrthoDB" id="5794765at2759"/>
<accession>A0A1S0TTF8</accession>
<feature type="transmembrane region" description="Helical" evidence="5">
    <location>
        <begin position="147"/>
        <end position="166"/>
    </location>
</feature>
<dbReference type="CTD" id="9946743"/>
<reference evidence="7" key="1">
    <citation type="submission" date="2012-04" db="EMBL/GenBank/DDBJ databases">
        <title>The Genome Sequence of Loa loa.</title>
        <authorList>
            <consortium name="The Broad Institute Genome Sequencing Platform"/>
            <consortium name="Broad Institute Genome Sequencing Center for Infectious Disease"/>
            <person name="Nutman T.B."/>
            <person name="Fink D.L."/>
            <person name="Russ C."/>
            <person name="Young S."/>
            <person name="Zeng Q."/>
            <person name="Gargeya S."/>
            <person name="Alvarado L."/>
            <person name="Berlin A."/>
            <person name="Chapman S.B."/>
            <person name="Chen Z."/>
            <person name="Freedman E."/>
            <person name="Gellesch M."/>
            <person name="Goldberg J."/>
            <person name="Griggs A."/>
            <person name="Gujja S."/>
            <person name="Heilman E.R."/>
            <person name="Heiman D."/>
            <person name="Howarth C."/>
            <person name="Mehta T."/>
            <person name="Neiman D."/>
            <person name="Pearson M."/>
            <person name="Roberts A."/>
            <person name="Saif S."/>
            <person name="Shea T."/>
            <person name="Shenoy N."/>
            <person name="Sisk P."/>
            <person name="Stolte C."/>
            <person name="Sykes S."/>
            <person name="White J."/>
            <person name="Yandava C."/>
            <person name="Haas B."/>
            <person name="Henn M.R."/>
            <person name="Nusbaum C."/>
            <person name="Birren B."/>
        </authorList>
    </citation>
    <scope>NUCLEOTIDE SEQUENCE [LARGE SCALE GENOMIC DNA]</scope>
</reference>
<sequence>MNSVKCAVIINSGAAPLACLRYAYIAITVERFIAMCFYQCYEKWNYPIAIAFVPLTWFEIALFIKRVVLILYENKKIYRSYCSSITTKVTTYFKLIMEIPVLIGVFCLLLITRIISKKKLTLHMRVGMDTLSSRYQIRENMKTTKTMFIATIMFIITSLINLPGVYLLQYFPPSELLLFAITKEMISYTFAIFINAVSILFIIRVDQMHIKTLKWLPHFGCGPSNRVGEQMNQPVSGRQHIEIVEQMWEKEIRK</sequence>
<dbReference type="RefSeq" id="XP_003144882.1">
    <property type="nucleotide sequence ID" value="XM_003144834.1"/>
</dbReference>
<dbReference type="GO" id="GO:0016020">
    <property type="term" value="C:membrane"/>
    <property type="evidence" value="ECO:0007669"/>
    <property type="project" value="UniProtKB-SubCell"/>
</dbReference>
<dbReference type="PANTHER" id="PTHR46561:SF11">
    <property type="entry name" value="SERPENTINE RECEPTOR CLASS ALPHA_BETA-14"/>
    <property type="match status" value="1"/>
</dbReference>
<protein>
    <recommendedName>
        <fullName evidence="6">G-protein coupled receptors family 1 profile domain-containing protein</fullName>
    </recommendedName>
</protein>
<evidence type="ECO:0000256" key="3">
    <source>
        <dbReference type="ARBA" id="ARBA00022989"/>
    </source>
</evidence>
<evidence type="ECO:0000256" key="5">
    <source>
        <dbReference type="SAM" id="Phobius"/>
    </source>
</evidence>
<evidence type="ECO:0000256" key="1">
    <source>
        <dbReference type="ARBA" id="ARBA00004141"/>
    </source>
</evidence>
<comment type="subcellular location">
    <subcellularLocation>
        <location evidence="1">Membrane</location>
        <topology evidence="1">Multi-pass membrane protein</topology>
    </subcellularLocation>
</comment>
<keyword evidence="4 5" id="KW-0472">Membrane</keyword>
<keyword evidence="3 5" id="KW-1133">Transmembrane helix</keyword>
<evidence type="ECO:0000259" key="6">
    <source>
        <dbReference type="PROSITE" id="PS50262"/>
    </source>
</evidence>
<dbReference type="Gene3D" id="1.20.1070.10">
    <property type="entry name" value="Rhodopsin 7-helix transmembrane proteins"/>
    <property type="match status" value="1"/>
</dbReference>
<feature type="transmembrane region" description="Helical" evidence="5">
    <location>
        <begin position="92"/>
        <end position="115"/>
    </location>
</feature>
<dbReference type="AlphaFoldDB" id="A0A1S0TTF8"/>
<dbReference type="GeneID" id="9946743"/>
<dbReference type="EMBL" id="JH712338">
    <property type="protein sequence ID" value="EFO19188.1"/>
    <property type="molecule type" value="Genomic_DNA"/>
</dbReference>
<feature type="transmembrane region" description="Helical" evidence="5">
    <location>
        <begin position="48"/>
        <end position="72"/>
    </location>
</feature>
<dbReference type="Pfam" id="PF10292">
    <property type="entry name" value="7TM_GPCR_Srab"/>
    <property type="match status" value="1"/>
</dbReference>
<dbReference type="KEGG" id="loa:LOAG_09306"/>
<evidence type="ECO:0000256" key="4">
    <source>
        <dbReference type="ARBA" id="ARBA00023136"/>
    </source>
</evidence>
<organism evidence="7">
    <name type="scientific">Loa loa</name>
    <name type="common">Eye worm</name>
    <name type="synonym">Filaria loa</name>
    <dbReference type="NCBI Taxonomy" id="7209"/>
    <lineage>
        <taxon>Eukaryota</taxon>
        <taxon>Metazoa</taxon>
        <taxon>Ecdysozoa</taxon>
        <taxon>Nematoda</taxon>
        <taxon>Chromadorea</taxon>
        <taxon>Rhabditida</taxon>
        <taxon>Spirurina</taxon>
        <taxon>Spiruromorpha</taxon>
        <taxon>Filarioidea</taxon>
        <taxon>Onchocercidae</taxon>
        <taxon>Loa</taxon>
    </lineage>
</organism>
<dbReference type="InterPro" id="IPR053286">
    <property type="entry name" value="Nematode_rcpt-like_srab"/>
</dbReference>
<dbReference type="OMA" id="LAMCFYQ"/>
<name>A0A1S0TTF8_LOALO</name>
<proteinExistence type="predicted"/>
<dbReference type="InterPro" id="IPR019408">
    <property type="entry name" value="7TM_GPCR_serpentine_rcpt_Srab"/>
</dbReference>
<dbReference type="PROSITE" id="PS50262">
    <property type="entry name" value="G_PROTEIN_RECEP_F1_2"/>
    <property type="match status" value="1"/>
</dbReference>
<dbReference type="InterPro" id="IPR017452">
    <property type="entry name" value="GPCR_Rhodpsn_7TM"/>
</dbReference>
<evidence type="ECO:0000256" key="2">
    <source>
        <dbReference type="ARBA" id="ARBA00022692"/>
    </source>
</evidence>